<protein>
    <recommendedName>
        <fullName evidence="2">Sporulation stage II protein D amidase enhancer LytB N-terminal domain-containing protein</fullName>
    </recommendedName>
</protein>
<dbReference type="AlphaFoldDB" id="A0A644X3C1"/>
<comment type="caution">
    <text evidence="1">The sequence shown here is derived from an EMBL/GenBank/DDBJ whole genome shotgun (WGS) entry which is preliminary data.</text>
</comment>
<sequence length="262" mass="28444">MQSILSAIVANEIGTMAYTAMSGQDRVRAYQVQAVAAHSWLMYEYSQDVVAPSVGLKTLSDTYMNIITPAVGAVINDYILYNNQIAFTPYYASSGGYSNPSGDYWGQSFAYLTKVECGTFENSLVAAVPSFTNYHGKVLTRTASQLRTDILAVQPSANLPAGALSTWIVPSAQNASGYYTQVSLGGVSTPVDKFYEGVVGPYSLNFTMQVNGNDSITFTSYGYGHCVGMSQYAMLWMARTGSYSVAQILQYFYPGTTYKTIS</sequence>
<dbReference type="EMBL" id="VSSQ01001490">
    <property type="protein sequence ID" value="MPM08793.1"/>
    <property type="molecule type" value="Genomic_DNA"/>
</dbReference>
<reference evidence="1" key="1">
    <citation type="submission" date="2019-08" db="EMBL/GenBank/DDBJ databases">
        <authorList>
            <person name="Kucharzyk K."/>
            <person name="Murdoch R.W."/>
            <person name="Higgins S."/>
            <person name="Loffler F."/>
        </authorList>
    </citation>
    <scope>NUCLEOTIDE SEQUENCE</scope>
</reference>
<accession>A0A644X3C1</accession>
<name>A0A644X3C1_9ZZZZ</name>
<evidence type="ECO:0008006" key="2">
    <source>
        <dbReference type="Google" id="ProtNLM"/>
    </source>
</evidence>
<proteinExistence type="predicted"/>
<organism evidence="1">
    <name type="scientific">bioreactor metagenome</name>
    <dbReference type="NCBI Taxonomy" id="1076179"/>
    <lineage>
        <taxon>unclassified sequences</taxon>
        <taxon>metagenomes</taxon>
        <taxon>ecological metagenomes</taxon>
    </lineage>
</organism>
<evidence type="ECO:0000313" key="1">
    <source>
        <dbReference type="EMBL" id="MPM08793.1"/>
    </source>
</evidence>
<gene>
    <name evidence="1" type="ORF">SDC9_55109</name>
</gene>